<evidence type="ECO:0000313" key="3">
    <source>
        <dbReference type="Proteomes" id="UP000777440"/>
    </source>
</evidence>
<evidence type="ECO:0000313" key="2">
    <source>
        <dbReference type="EMBL" id="MBW9110388.1"/>
    </source>
</evidence>
<name>A0ABS7HZ85_9MICO</name>
<dbReference type="RefSeq" id="WP_220339713.1">
    <property type="nucleotide sequence ID" value="NZ_JAEUAX010000005.1"/>
</dbReference>
<comment type="caution">
    <text evidence="2">The sequence shown here is derived from an EMBL/GenBank/DDBJ whole genome shotgun (WGS) entry which is preliminary data.</text>
</comment>
<dbReference type="SUPFAM" id="SSF54909">
    <property type="entry name" value="Dimeric alpha+beta barrel"/>
    <property type="match status" value="1"/>
</dbReference>
<evidence type="ECO:0000259" key="1">
    <source>
        <dbReference type="Pfam" id="PF07110"/>
    </source>
</evidence>
<dbReference type="Proteomes" id="UP000777440">
    <property type="component" value="Unassembled WGS sequence"/>
</dbReference>
<accession>A0ABS7HZ85</accession>
<dbReference type="Gene3D" id="3.30.70.100">
    <property type="match status" value="1"/>
</dbReference>
<keyword evidence="3" id="KW-1185">Reference proteome</keyword>
<dbReference type="InterPro" id="IPR009799">
    <property type="entry name" value="EthD_dom"/>
</dbReference>
<dbReference type="Pfam" id="PF07110">
    <property type="entry name" value="EthD"/>
    <property type="match status" value="1"/>
</dbReference>
<dbReference type="EMBL" id="JAEUAX010000005">
    <property type="protein sequence ID" value="MBW9110388.1"/>
    <property type="molecule type" value="Genomic_DNA"/>
</dbReference>
<protein>
    <submittedName>
        <fullName evidence="2">EthD domain-containing protein</fullName>
    </submittedName>
</protein>
<feature type="domain" description="EthD" evidence="1">
    <location>
        <begin position="134"/>
        <end position="221"/>
    </location>
</feature>
<organism evidence="2 3">
    <name type="scientific">Microbacterium ureisolvens</name>
    <dbReference type="NCBI Taxonomy" id="2781186"/>
    <lineage>
        <taxon>Bacteria</taxon>
        <taxon>Bacillati</taxon>
        <taxon>Actinomycetota</taxon>
        <taxon>Actinomycetes</taxon>
        <taxon>Micrococcales</taxon>
        <taxon>Microbacteriaceae</taxon>
        <taxon>Microbacterium</taxon>
    </lineage>
</organism>
<gene>
    <name evidence="2" type="ORF">JNB61_11440</name>
</gene>
<reference evidence="2 3" key="1">
    <citation type="journal article" date="2021" name="MBio">
        <title>Poor Competitiveness of Bradyrhizobium in Pigeon Pea Root Colonization in Indian Soils.</title>
        <authorList>
            <person name="Chalasani D."/>
            <person name="Basu A."/>
            <person name="Pullabhotla S.V.S.R.N."/>
            <person name="Jorrin B."/>
            <person name="Neal A.L."/>
            <person name="Poole P.S."/>
            <person name="Podile A.R."/>
            <person name="Tkacz A."/>
        </authorList>
    </citation>
    <scope>NUCLEOTIDE SEQUENCE [LARGE SCALE GENOMIC DNA]</scope>
    <source>
        <strain evidence="2 3">HU12</strain>
    </source>
</reference>
<sequence>MAPAFKLVLLLRSSDAHDADAFTQAWSRLDAEHPLEASGLVAAAFNAPVAGRVPISHIGAAPFDAAFETWWARKNDAADWVVSRAFSEEWLPRRQDLLAVRPTGIGGAPQLLWESDAPVPPQAVKVFTLPVSRRRLSFAEFSEHWTGPHAQLALDGPGTRERLLRLEDTPAPLAVSTRLERGRYDGVGALTFASIDALEAEFATEHYREKLAADELVFTEPEFSAGILTREISRI</sequence>
<proteinExistence type="predicted"/>
<dbReference type="InterPro" id="IPR011008">
    <property type="entry name" value="Dimeric_a/b-barrel"/>
</dbReference>